<feature type="transmembrane region" description="Helical" evidence="1">
    <location>
        <begin position="89"/>
        <end position="110"/>
    </location>
</feature>
<sequence>MVKIFKNHLLSVFIASTFLISQTVNVNANYLENTTPKEELSIPLMKQIKYAKSDAISTTAFYVPSVNYQTENGTTFQGKVEKVLEPMTIGVGLLFAGYAMSFIGSIIGWIKDLVLMFK</sequence>
<dbReference type="RefSeq" id="WP_005773926.1">
    <property type="nucleotide sequence ID" value="NZ_JH725139.1"/>
</dbReference>
<keyword evidence="1" id="KW-0472">Membrane</keyword>
<feature type="signal peptide" evidence="2">
    <location>
        <begin position="1"/>
        <end position="28"/>
    </location>
</feature>
<evidence type="ECO:0000313" key="4">
    <source>
        <dbReference type="Proteomes" id="UP000008942"/>
    </source>
</evidence>
<proteinExistence type="predicted"/>
<comment type="caution">
    <text evidence="3">The sequence shown here is derived from an EMBL/GenBank/DDBJ whole genome shotgun (WGS) entry which is preliminary data.</text>
</comment>
<evidence type="ECO:0000313" key="3">
    <source>
        <dbReference type="EMBL" id="EJF84085.1"/>
    </source>
</evidence>
<dbReference type="EMBL" id="AILW01000003">
    <property type="protein sequence ID" value="EJF84085.1"/>
    <property type="molecule type" value="Genomic_DNA"/>
</dbReference>
<keyword evidence="1" id="KW-1133">Transmembrane helix</keyword>
<evidence type="ECO:0000256" key="1">
    <source>
        <dbReference type="SAM" id="Phobius"/>
    </source>
</evidence>
<protein>
    <recommendedName>
        <fullName evidence="5">Protein-disulfide reductase</fullName>
    </recommendedName>
</protein>
<keyword evidence="2" id="KW-0732">Signal</keyword>
<name>A0ABP2QPB9_BAREL</name>
<organism evidence="3 4">
    <name type="scientific">Bartonella elizabethae Re6043vi</name>
    <dbReference type="NCBI Taxonomy" id="1094554"/>
    <lineage>
        <taxon>Bacteria</taxon>
        <taxon>Pseudomonadati</taxon>
        <taxon>Pseudomonadota</taxon>
        <taxon>Alphaproteobacteria</taxon>
        <taxon>Hyphomicrobiales</taxon>
        <taxon>Bartonellaceae</taxon>
        <taxon>Bartonella</taxon>
    </lineage>
</organism>
<evidence type="ECO:0008006" key="5">
    <source>
        <dbReference type="Google" id="ProtNLM"/>
    </source>
</evidence>
<gene>
    <name evidence="3" type="ORF">MCU_00753</name>
</gene>
<reference evidence="3 4" key="1">
    <citation type="submission" date="2012-03" db="EMBL/GenBank/DDBJ databases">
        <title>The Genome Sequence of Bartonella elizabethae Re6043vi.</title>
        <authorList>
            <consortium name="The Broad Institute Genome Sequencing Platform"/>
            <consortium name="The Broad Institute Genome Sequencing Center for Infectious Disease"/>
            <person name="Feldgarden M."/>
            <person name="Kirby J."/>
            <person name="Kosoy M."/>
            <person name="Birtles R."/>
            <person name="Probert W.S."/>
            <person name="Chiaraviglio L."/>
            <person name="Young S.K."/>
            <person name="Zeng Q."/>
            <person name="Gargeya S."/>
            <person name="Fitzgerald M."/>
            <person name="Haas B."/>
            <person name="Abouelleil A."/>
            <person name="Alvarado L."/>
            <person name="Arachchi H.M."/>
            <person name="Berlin A."/>
            <person name="Chapman S.B."/>
            <person name="Gearin G."/>
            <person name="Goldberg J."/>
            <person name="Griggs A."/>
            <person name="Gujja S."/>
            <person name="Hansen M."/>
            <person name="Heiman D."/>
            <person name="Howarth C."/>
            <person name="Larimer J."/>
            <person name="Lui A."/>
            <person name="MacDonald P.J.P."/>
            <person name="McCowen C."/>
            <person name="Montmayeur A."/>
            <person name="Murphy C."/>
            <person name="Neiman D."/>
            <person name="Pearson M."/>
            <person name="Priest M."/>
            <person name="Roberts A."/>
            <person name="Saif S."/>
            <person name="Shea T."/>
            <person name="Sisk P."/>
            <person name="Stolte C."/>
            <person name="Sykes S."/>
            <person name="Wortman J."/>
            <person name="Nusbaum C."/>
            <person name="Birren B."/>
        </authorList>
    </citation>
    <scope>NUCLEOTIDE SEQUENCE [LARGE SCALE GENOMIC DNA]</scope>
    <source>
        <strain evidence="3 4">Re6043vi</strain>
    </source>
</reference>
<evidence type="ECO:0000256" key="2">
    <source>
        <dbReference type="SAM" id="SignalP"/>
    </source>
</evidence>
<accession>A0ABP2QPB9</accession>
<dbReference type="Proteomes" id="UP000008942">
    <property type="component" value="Unassembled WGS sequence"/>
</dbReference>
<feature type="chain" id="PRO_5046021065" description="Protein-disulfide reductase" evidence="2">
    <location>
        <begin position="29"/>
        <end position="118"/>
    </location>
</feature>
<keyword evidence="4" id="KW-1185">Reference proteome</keyword>
<keyword evidence="1" id="KW-0812">Transmembrane</keyword>